<dbReference type="Proteomes" id="UP001161422">
    <property type="component" value="Unassembled WGS sequence"/>
</dbReference>
<sequence>MSILQQALDRSNGQAPIIEEEKPSKPWLPLLAVAVASALVTGAGVWYFVGQPAAEQGAAVQQTSTEVQSQPAVPTAGQKTLPKNGQVKVPAAEQTAIQPSNASQTGAEWRLAAKVPLPETQPVPSASNRAQSQTYIASTSVQPATPSVPVLSESQSDTEIVLADGSVVLGAEPSSQVAQQLLQQSEQPSQSQAEETQDPQQLVAAFQAALAQIESERALAKPMVDPSVDPLPKDAPQATDIPKPSQLPIAFQDQIPRFNISAHVYASEPQNRWLNVDGREMQQGDRIQGVLTIVEIRPQDVVLDLDGTEFRVGALAGW</sequence>
<dbReference type="AlphaFoldDB" id="A0AA37RY02"/>
<organism evidence="4 5">
    <name type="scientific">Paraferrimonas sedimenticola</name>
    <dbReference type="NCBI Taxonomy" id="375674"/>
    <lineage>
        <taxon>Bacteria</taxon>
        <taxon>Pseudomonadati</taxon>
        <taxon>Pseudomonadota</taxon>
        <taxon>Gammaproteobacteria</taxon>
        <taxon>Alteromonadales</taxon>
        <taxon>Ferrimonadaceae</taxon>
        <taxon>Paraferrimonas</taxon>
    </lineage>
</organism>
<dbReference type="GO" id="GO:0015627">
    <property type="term" value="C:type II protein secretion system complex"/>
    <property type="evidence" value="ECO:0007669"/>
    <property type="project" value="InterPro"/>
</dbReference>
<evidence type="ECO:0000256" key="1">
    <source>
        <dbReference type="SAM" id="MobiDB-lite"/>
    </source>
</evidence>
<gene>
    <name evidence="4" type="primary">gspB</name>
    <name evidence="4" type="ORF">GCM10007895_25450</name>
</gene>
<evidence type="ECO:0000259" key="3">
    <source>
        <dbReference type="Pfam" id="PF16537"/>
    </source>
</evidence>
<feature type="transmembrane region" description="Helical" evidence="2">
    <location>
        <begin position="27"/>
        <end position="49"/>
    </location>
</feature>
<keyword evidence="2" id="KW-0812">Transmembrane</keyword>
<dbReference type="InterPro" id="IPR032389">
    <property type="entry name" value="GspB_C"/>
</dbReference>
<evidence type="ECO:0000313" key="5">
    <source>
        <dbReference type="Proteomes" id="UP001161422"/>
    </source>
</evidence>
<feature type="region of interest" description="Disordered" evidence="1">
    <location>
        <begin position="178"/>
        <end position="199"/>
    </location>
</feature>
<proteinExistence type="predicted"/>
<evidence type="ECO:0000313" key="4">
    <source>
        <dbReference type="EMBL" id="GLP97238.1"/>
    </source>
</evidence>
<keyword evidence="2" id="KW-0472">Membrane</keyword>
<keyword evidence="5" id="KW-1185">Reference proteome</keyword>
<keyword evidence="2" id="KW-1133">Transmembrane helix</keyword>
<feature type="domain" description="Type II secretion system protein GspB C-terminal" evidence="3">
    <location>
        <begin position="255"/>
        <end position="314"/>
    </location>
</feature>
<dbReference type="EMBL" id="BSNC01000006">
    <property type="protein sequence ID" value="GLP97238.1"/>
    <property type="molecule type" value="Genomic_DNA"/>
</dbReference>
<dbReference type="Pfam" id="PF16537">
    <property type="entry name" value="T2SSB"/>
    <property type="match status" value="1"/>
</dbReference>
<protein>
    <submittedName>
        <fullName evidence="4">General secretion pathway protein GspB</fullName>
    </submittedName>
</protein>
<reference evidence="4" key="1">
    <citation type="journal article" date="2014" name="Int. J. Syst. Evol. Microbiol.">
        <title>Complete genome sequence of Corynebacterium casei LMG S-19264T (=DSM 44701T), isolated from a smear-ripened cheese.</title>
        <authorList>
            <consortium name="US DOE Joint Genome Institute (JGI-PGF)"/>
            <person name="Walter F."/>
            <person name="Albersmeier A."/>
            <person name="Kalinowski J."/>
            <person name="Ruckert C."/>
        </authorList>
    </citation>
    <scope>NUCLEOTIDE SEQUENCE</scope>
    <source>
        <strain evidence="4">NBRC 101628</strain>
    </source>
</reference>
<dbReference type="RefSeq" id="WP_095504901.1">
    <property type="nucleotide sequence ID" value="NZ_BSNC01000006.1"/>
</dbReference>
<evidence type="ECO:0000256" key="2">
    <source>
        <dbReference type="SAM" id="Phobius"/>
    </source>
</evidence>
<comment type="caution">
    <text evidence="4">The sequence shown here is derived from an EMBL/GenBank/DDBJ whole genome shotgun (WGS) entry which is preliminary data.</text>
</comment>
<name>A0AA37RY02_9GAMM</name>
<reference evidence="4" key="2">
    <citation type="submission" date="2023-01" db="EMBL/GenBank/DDBJ databases">
        <title>Draft genome sequence of Paraferrimonas sedimenticola strain NBRC 101628.</title>
        <authorList>
            <person name="Sun Q."/>
            <person name="Mori K."/>
        </authorList>
    </citation>
    <scope>NUCLEOTIDE SEQUENCE</scope>
    <source>
        <strain evidence="4">NBRC 101628</strain>
    </source>
</reference>
<accession>A0AA37RY02</accession>